<accession>A0ABV0RBT9</accession>
<organism evidence="2 3">
    <name type="scientific">Xenoophorus captivus</name>
    <dbReference type="NCBI Taxonomy" id="1517983"/>
    <lineage>
        <taxon>Eukaryota</taxon>
        <taxon>Metazoa</taxon>
        <taxon>Chordata</taxon>
        <taxon>Craniata</taxon>
        <taxon>Vertebrata</taxon>
        <taxon>Euteleostomi</taxon>
        <taxon>Actinopterygii</taxon>
        <taxon>Neopterygii</taxon>
        <taxon>Teleostei</taxon>
        <taxon>Neoteleostei</taxon>
        <taxon>Acanthomorphata</taxon>
        <taxon>Ovalentaria</taxon>
        <taxon>Atherinomorphae</taxon>
        <taxon>Cyprinodontiformes</taxon>
        <taxon>Goodeidae</taxon>
        <taxon>Xenoophorus</taxon>
    </lineage>
</organism>
<protein>
    <submittedName>
        <fullName evidence="2">Uncharacterized protein</fullName>
    </submittedName>
</protein>
<evidence type="ECO:0000313" key="3">
    <source>
        <dbReference type="Proteomes" id="UP001434883"/>
    </source>
</evidence>
<name>A0ABV0RBT9_9TELE</name>
<feature type="region of interest" description="Disordered" evidence="1">
    <location>
        <begin position="158"/>
        <end position="188"/>
    </location>
</feature>
<evidence type="ECO:0000313" key="2">
    <source>
        <dbReference type="EMBL" id="MEQ2205033.1"/>
    </source>
</evidence>
<keyword evidence="3" id="KW-1185">Reference proteome</keyword>
<sequence length="485" mass="55064">MSRESERITMVSMPHTLCDGTPLIIPRDKWDDFVAGSAAIQKIWLKEHLLLDSTNFFSALVLSKVQSLPVTRKDVKAIVGNQLPEALAKVLGSTEICDLEPIKMFNKLVIREVASKIQSSTNQDSMKKQSLVRRSMDKLFHAVDQVRVQGHQTAVDNGTKAKIRKQEKVPSTNAAPHTLRAPRRKAKGASAIYNKYRGGKQWLKEGVPKLPTIPEATQMEEMLAEINYFGCNIQTYDEVNVHDLETQPSAKVCNILKPESPPLEVNNKSTIHNERSSKSSFDNNKKMNFLNDSDVEKQLSRKEFKGLKASSPLEPKIVESGNFQACDLSESPTAKNSPQNPSLEEEHRKEYVGRIIELLLVQALEVSYLSCSCKVFDDLYEYIFEKVWTEVQGQTIIIRSGRLNRFVKSIFSKICEDIFCKKKRALSLFVMRAPELEEVYLAILKENLLKKVGICERFVNFMYDMYDRMNNACGKRPQSSCDQDS</sequence>
<evidence type="ECO:0000256" key="1">
    <source>
        <dbReference type="SAM" id="MobiDB-lite"/>
    </source>
</evidence>
<proteinExistence type="predicted"/>
<dbReference type="EMBL" id="JAHRIN010038952">
    <property type="protein sequence ID" value="MEQ2205033.1"/>
    <property type="molecule type" value="Genomic_DNA"/>
</dbReference>
<gene>
    <name evidence="2" type="ORF">XENOCAPTIV_023418</name>
</gene>
<reference evidence="2 3" key="1">
    <citation type="submission" date="2021-06" db="EMBL/GenBank/DDBJ databases">
        <authorList>
            <person name="Palmer J.M."/>
        </authorList>
    </citation>
    <scope>NUCLEOTIDE SEQUENCE [LARGE SCALE GENOMIC DNA]</scope>
    <source>
        <strain evidence="2 3">XC_2019</strain>
        <tissue evidence="2">Muscle</tissue>
    </source>
</reference>
<comment type="caution">
    <text evidence="2">The sequence shown here is derived from an EMBL/GenBank/DDBJ whole genome shotgun (WGS) entry which is preliminary data.</text>
</comment>
<dbReference type="Proteomes" id="UP001434883">
    <property type="component" value="Unassembled WGS sequence"/>
</dbReference>